<comment type="caution">
    <text evidence="7">The sequence shown here is derived from an EMBL/GenBank/DDBJ whole genome shotgun (WGS) entry which is preliminary data.</text>
</comment>
<feature type="transmembrane region" description="Helical" evidence="5">
    <location>
        <begin position="32"/>
        <end position="54"/>
    </location>
</feature>
<keyword evidence="2 5" id="KW-0812">Transmembrane</keyword>
<feature type="transmembrane region" description="Helical" evidence="5">
    <location>
        <begin position="208"/>
        <end position="229"/>
    </location>
</feature>
<feature type="transmembrane region" description="Helical" evidence="5">
    <location>
        <begin position="344"/>
        <end position="364"/>
    </location>
</feature>
<dbReference type="InterPro" id="IPR005828">
    <property type="entry name" value="MFS_sugar_transport-like"/>
</dbReference>
<dbReference type="PANTHER" id="PTHR24064">
    <property type="entry name" value="SOLUTE CARRIER FAMILY 22 MEMBER"/>
    <property type="match status" value="1"/>
</dbReference>
<dbReference type="AlphaFoldDB" id="A0A921ZH49"/>
<dbReference type="EMBL" id="JH668527">
    <property type="protein sequence ID" value="KAG6456894.1"/>
    <property type="molecule type" value="Genomic_DNA"/>
</dbReference>
<dbReference type="Pfam" id="PF00083">
    <property type="entry name" value="Sugar_tr"/>
    <property type="match status" value="1"/>
</dbReference>
<proteinExistence type="predicted"/>
<dbReference type="SUPFAM" id="SSF103473">
    <property type="entry name" value="MFS general substrate transporter"/>
    <property type="match status" value="1"/>
</dbReference>
<evidence type="ECO:0000256" key="5">
    <source>
        <dbReference type="SAM" id="Phobius"/>
    </source>
</evidence>
<feature type="transmembrane region" description="Helical" evidence="5">
    <location>
        <begin position="462"/>
        <end position="484"/>
    </location>
</feature>
<feature type="transmembrane region" description="Helical" evidence="5">
    <location>
        <begin position="151"/>
        <end position="170"/>
    </location>
</feature>
<dbReference type="OrthoDB" id="6884957at2759"/>
<dbReference type="InterPro" id="IPR005829">
    <property type="entry name" value="Sugar_transporter_CS"/>
</dbReference>
<feature type="domain" description="Major facilitator superfamily (MFS) profile" evidence="6">
    <location>
        <begin position="29"/>
        <end position="518"/>
    </location>
</feature>
<organism evidence="7 8">
    <name type="scientific">Manduca sexta</name>
    <name type="common">Tobacco hawkmoth</name>
    <name type="synonym">Tobacco hornworm</name>
    <dbReference type="NCBI Taxonomy" id="7130"/>
    <lineage>
        <taxon>Eukaryota</taxon>
        <taxon>Metazoa</taxon>
        <taxon>Ecdysozoa</taxon>
        <taxon>Arthropoda</taxon>
        <taxon>Hexapoda</taxon>
        <taxon>Insecta</taxon>
        <taxon>Pterygota</taxon>
        <taxon>Neoptera</taxon>
        <taxon>Endopterygota</taxon>
        <taxon>Lepidoptera</taxon>
        <taxon>Glossata</taxon>
        <taxon>Ditrysia</taxon>
        <taxon>Bombycoidea</taxon>
        <taxon>Sphingidae</taxon>
        <taxon>Sphinginae</taxon>
        <taxon>Sphingini</taxon>
        <taxon>Manduca</taxon>
    </lineage>
</organism>
<dbReference type="EMBL" id="JH668527">
    <property type="protein sequence ID" value="KAG6456893.1"/>
    <property type="molecule type" value="Genomic_DNA"/>
</dbReference>
<reference evidence="7" key="1">
    <citation type="journal article" date="2016" name="Insect Biochem. Mol. Biol.">
        <title>Multifaceted biological insights from a draft genome sequence of the tobacco hornworm moth, Manduca sexta.</title>
        <authorList>
            <person name="Kanost M.R."/>
            <person name="Arrese E.L."/>
            <person name="Cao X."/>
            <person name="Chen Y.R."/>
            <person name="Chellapilla S."/>
            <person name="Goldsmith M.R."/>
            <person name="Grosse-Wilde E."/>
            <person name="Heckel D.G."/>
            <person name="Herndon N."/>
            <person name="Jiang H."/>
            <person name="Papanicolaou A."/>
            <person name="Qu J."/>
            <person name="Soulages J.L."/>
            <person name="Vogel H."/>
            <person name="Walters J."/>
            <person name="Waterhouse R.M."/>
            <person name="Ahn S.J."/>
            <person name="Almeida F.C."/>
            <person name="An C."/>
            <person name="Aqrawi P."/>
            <person name="Bretschneider A."/>
            <person name="Bryant W.B."/>
            <person name="Bucks S."/>
            <person name="Chao H."/>
            <person name="Chevignon G."/>
            <person name="Christen J.M."/>
            <person name="Clarke D.F."/>
            <person name="Dittmer N.T."/>
            <person name="Ferguson L.C.F."/>
            <person name="Garavelou S."/>
            <person name="Gordon K.H.J."/>
            <person name="Gunaratna R.T."/>
            <person name="Han Y."/>
            <person name="Hauser F."/>
            <person name="He Y."/>
            <person name="Heidel-Fischer H."/>
            <person name="Hirsh A."/>
            <person name="Hu Y."/>
            <person name="Jiang H."/>
            <person name="Kalra D."/>
            <person name="Klinner C."/>
            <person name="Konig C."/>
            <person name="Kovar C."/>
            <person name="Kroll A.R."/>
            <person name="Kuwar S.S."/>
            <person name="Lee S.L."/>
            <person name="Lehman R."/>
            <person name="Li K."/>
            <person name="Li Z."/>
            <person name="Liang H."/>
            <person name="Lovelace S."/>
            <person name="Lu Z."/>
            <person name="Mansfield J.H."/>
            <person name="McCulloch K.J."/>
            <person name="Mathew T."/>
            <person name="Morton B."/>
            <person name="Muzny D.M."/>
            <person name="Neunemann D."/>
            <person name="Ongeri F."/>
            <person name="Pauchet Y."/>
            <person name="Pu L.L."/>
            <person name="Pyrousis I."/>
            <person name="Rao X.J."/>
            <person name="Redding A."/>
            <person name="Roesel C."/>
            <person name="Sanchez-Gracia A."/>
            <person name="Schaack S."/>
            <person name="Shukla A."/>
            <person name="Tetreau G."/>
            <person name="Wang Y."/>
            <person name="Xiong G.H."/>
            <person name="Traut W."/>
            <person name="Walsh T.K."/>
            <person name="Worley K.C."/>
            <person name="Wu D."/>
            <person name="Wu W."/>
            <person name="Wu Y.Q."/>
            <person name="Zhang X."/>
            <person name="Zou Z."/>
            <person name="Zucker H."/>
            <person name="Briscoe A.D."/>
            <person name="Burmester T."/>
            <person name="Clem R.J."/>
            <person name="Feyereisen R."/>
            <person name="Grimmelikhuijzen C.J.P."/>
            <person name="Hamodrakas S.J."/>
            <person name="Hansson B.S."/>
            <person name="Huguet E."/>
            <person name="Jermiin L.S."/>
            <person name="Lan Q."/>
            <person name="Lehman H.K."/>
            <person name="Lorenzen M."/>
            <person name="Merzendorfer H."/>
            <person name="Michalopoulos I."/>
            <person name="Morton D.B."/>
            <person name="Muthukrishnan S."/>
            <person name="Oakeshott J.G."/>
            <person name="Palmer W."/>
            <person name="Park Y."/>
            <person name="Passarelli A.L."/>
            <person name="Rozas J."/>
            <person name="Schwartz L.M."/>
            <person name="Smith W."/>
            <person name="Southgate A."/>
            <person name="Vilcinskas A."/>
            <person name="Vogt R."/>
            <person name="Wang P."/>
            <person name="Werren J."/>
            <person name="Yu X.Q."/>
            <person name="Zhou J.J."/>
            <person name="Brown S.J."/>
            <person name="Scherer S.E."/>
            <person name="Richards S."/>
            <person name="Blissard G.W."/>
        </authorList>
    </citation>
    <scope>NUCLEOTIDE SEQUENCE</scope>
</reference>
<evidence type="ECO:0000256" key="1">
    <source>
        <dbReference type="ARBA" id="ARBA00004141"/>
    </source>
</evidence>
<evidence type="ECO:0000313" key="7">
    <source>
        <dbReference type="EMBL" id="KAG6456894.1"/>
    </source>
</evidence>
<feature type="transmembrane region" description="Helical" evidence="5">
    <location>
        <begin position="407"/>
        <end position="426"/>
    </location>
</feature>
<name>A0A921ZH49_MANSE</name>
<feature type="transmembrane region" description="Helical" evidence="5">
    <location>
        <begin position="236"/>
        <end position="260"/>
    </location>
</feature>
<sequence length="561" mass="62362">MESKELKPKNGDSDALETVLHHVGGMGRYQRFLFAAMMPFGLSFAFIYFVQMFIAATPQRHWCIVPELQHLDMELRRNLSAPGAAAGGEWDRCATYQTNWTRVLETMTPPDPSTPTVSCQNGWEFELTDIPYHTVISERGWVCENSGYAPTAQALFFAGSFIGGIFFGWLADNFGRLPALVGANLIGGIGGIATVYTTGLWDFIFCRLLVGMACDNVFMMMYILALEYVGPKHRTWVANMSIALFFGGGCLILPWLAIWFADWRKLLWVTSIPMLLCVFAPFVIPESARWLVTRGRVNKAVEVLRKFERVNGTKIPDDVMDDFIVSSRHTKEEKESMIFLAKSAPLRTTMALMLIVYICCAVIFDGLVRLSDAFGLDFFITFTLTSATEIPSVTLVAIVLDRWGRRLLTCGPMGISGLLILIATFMPKGMAQAGLAIMARFCINMSYNATMQWATELLPTGVRAFGSSLLHVSGFLATALSPFIVYSERIWTLLPLVILSVLAALGSSIAIILPETKGKPMPQTIEDGEKLVLEHSICGKREPESLEVVEWKSEKEKALIM</sequence>
<dbReference type="Proteomes" id="UP000791440">
    <property type="component" value="Unassembled WGS sequence"/>
</dbReference>
<dbReference type="InterPro" id="IPR020846">
    <property type="entry name" value="MFS_dom"/>
</dbReference>
<dbReference type="GO" id="GO:0016020">
    <property type="term" value="C:membrane"/>
    <property type="evidence" value="ECO:0007669"/>
    <property type="project" value="UniProtKB-SubCell"/>
</dbReference>
<evidence type="ECO:0000256" key="2">
    <source>
        <dbReference type="ARBA" id="ARBA00022692"/>
    </source>
</evidence>
<evidence type="ECO:0000259" key="6">
    <source>
        <dbReference type="PROSITE" id="PS50850"/>
    </source>
</evidence>
<evidence type="ECO:0000256" key="4">
    <source>
        <dbReference type="ARBA" id="ARBA00023136"/>
    </source>
</evidence>
<gene>
    <name evidence="7" type="ORF">O3G_MSEX010027</name>
</gene>
<dbReference type="InterPro" id="IPR036259">
    <property type="entry name" value="MFS_trans_sf"/>
</dbReference>
<dbReference type="PROSITE" id="PS50850">
    <property type="entry name" value="MFS"/>
    <property type="match status" value="1"/>
</dbReference>
<dbReference type="PROSITE" id="PS00216">
    <property type="entry name" value="SUGAR_TRANSPORT_1"/>
    <property type="match status" value="1"/>
</dbReference>
<evidence type="ECO:0000256" key="3">
    <source>
        <dbReference type="ARBA" id="ARBA00022989"/>
    </source>
</evidence>
<keyword evidence="3 5" id="KW-1133">Transmembrane helix</keyword>
<keyword evidence="4 5" id="KW-0472">Membrane</keyword>
<feature type="transmembrane region" description="Helical" evidence="5">
    <location>
        <begin position="177"/>
        <end position="196"/>
    </location>
</feature>
<protein>
    <recommendedName>
        <fullName evidence="6">Major facilitator superfamily (MFS) profile domain-containing protein</fullName>
    </recommendedName>
</protein>
<evidence type="ECO:0000313" key="8">
    <source>
        <dbReference type="Proteomes" id="UP000791440"/>
    </source>
</evidence>
<feature type="transmembrane region" description="Helical" evidence="5">
    <location>
        <begin position="490"/>
        <end position="513"/>
    </location>
</feature>
<dbReference type="GO" id="GO:0022857">
    <property type="term" value="F:transmembrane transporter activity"/>
    <property type="evidence" value="ECO:0007669"/>
    <property type="project" value="InterPro"/>
</dbReference>
<keyword evidence="8" id="KW-1185">Reference proteome</keyword>
<comment type="subcellular location">
    <subcellularLocation>
        <location evidence="1">Membrane</location>
        <topology evidence="1">Multi-pass membrane protein</topology>
    </subcellularLocation>
</comment>
<feature type="transmembrane region" description="Helical" evidence="5">
    <location>
        <begin position="266"/>
        <end position="284"/>
    </location>
</feature>
<feature type="transmembrane region" description="Helical" evidence="5">
    <location>
        <begin position="376"/>
        <end position="400"/>
    </location>
</feature>
<accession>A0A921ZH49</accession>
<dbReference type="Gene3D" id="1.20.1250.20">
    <property type="entry name" value="MFS general substrate transporter like domains"/>
    <property type="match status" value="1"/>
</dbReference>
<reference evidence="7" key="2">
    <citation type="submission" date="2020-12" db="EMBL/GenBank/DDBJ databases">
        <authorList>
            <person name="Kanost M."/>
        </authorList>
    </citation>
    <scope>NUCLEOTIDE SEQUENCE</scope>
</reference>